<proteinExistence type="predicted"/>
<reference evidence="2 3" key="1">
    <citation type="submission" date="2017-09" db="EMBL/GenBank/DDBJ databases">
        <title>A multilocus sequence analysis scheme for characterization of bacteria in the genus Thioclava.</title>
        <authorList>
            <person name="Liu Y."/>
            <person name="Shao Z."/>
        </authorList>
    </citation>
    <scope>NUCLEOTIDE SEQUENCE [LARGE SCALE GENOMIC DNA]</scope>
    <source>
        <strain evidence="2 3">CAU 1312</strain>
    </source>
</reference>
<protein>
    <submittedName>
        <fullName evidence="2">Twin-arginine translocation pathway signal protein</fullName>
    </submittedName>
</protein>
<organism evidence="2 3">
    <name type="scientific">Pseudothioclava arenosa</name>
    <dbReference type="NCBI Taxonomy" id="1795308"/>
    <lineage>
        <taxon>Bacteria</taxon>
        <taxon>Pseudomonadati</taxon>
        <taxon>Pseudomonadota</taxon>
        <taxon>Alphaproteobacteria</taxon>
        <taxon>Rhodobacterales</taxon>
        <taxon>Paracoccaceae</taxon>
        <taxon>Pseudothioclava</taxon>
    </lineage>
</organism>
<feature type="signal peptide" evidence="1">
    <location>
        <begin position="1"/>
        <end position="25"/>
    </location>
</feature>
<dbReference type="AlphaFoldDB" id="A0A2A4CUE4"/>
<dbReference type="OrthoDB" id="8564097at2"/>
<keyword evidence="3" id="KW-1185">Reference proteome</keyword>
<sequence length="200" mass="21716">MKRRDFLLTTSTGIAFVAASQAAQAEAPMMPWDWTDANGLARFLKVDTAPLENEFEKYPRCPYCGMMRKMFSHSRHLIVYEDDAVDGTCSLHCAAISLSLNMDRGPKMIYAGDAGSDAEVKPLADSAAMTYVIDPDKMGTMTAASKFAYADKAKAEAAAGPNAQLVGFDDALVLAYGEMAKDTIAIRKRRAERRAKAAGQ</sequence>
<evidence type="ECO:0000313" key="2">
    <source>
        <dbReference type="EMBL" id="PCD77766.1"/>
    </source>
</evidence>
<dbReference type="InterPro" id="IPR008719">
    <property type="entry name" value="N2O_reductase_NosL"/>
</dbReference>
<keyword evidence="1" id="KW-0732">Signal</keyword>
<dbReference type="EMBL" id="NTJD01000001">
    <property type="protein sequence ID" value="PCD77766.1"/>
    <property type="molecule type" value="Genomic_DNA"/>
</dbReference>
<name>A0A2A4CUE4_9RHOB</name>
<dbReference type="RefSeq" id="WP_096429785.1">
    <property type="nucleotide sequence ID" value="NZ_NTJD01000001.1"/>
</dbReference>
<evidence type="ECO:0000313" key="3">
    <source>
        <dbReference type="Proteomes" id="UP000243507"/>
    </source>
</evidence>
<evidence type="ECO:0000256" key="1">
    <source>
        <dbReference type="SAM" id="SignalP"/>
    </source>
</evidence>
<accession>A0A2A4CUE4</accession>
<dbReference type="SUPFAM" id="SSF160387">
    <property type="entry name" value="NosL/MerB-like"/>
    <property type="match status" value="1"/>
</dbReference>
<comment type="caution">
    <text evidence="2">The sequence shown here is derived from an EMBL/GenBank/DDBJ whole genome shotgun (WGS) entry which is preliminary data.</text>
</comment>
<dbReference type="Proteomes" id="UP000243507">
    <property type="component" value="Unassembled WGS sequence"/>
</dbReference>
<feature type="chain" id="PRO_5012472261" evidence="1">
    <location>
        <begin position="26"/>
        <end position="200"/>
    </location>
</feature>
<gene>
    <name evidence="2" type="ORF">CLN94_00100</name>
</gene>
<dbReference type="PANTHER" id="PTHR41247">
    <property type="entry name" value="HTH-TYPE TRANSCRIPTIONAL REPRESSOR YCNK"/>
    <property type="match status" value="1"/>
</dbReference>
<dbReference type="PANTHER" id="PTHR41247:SF1">
    <property type="entry name" value="HTH-TYPE TRANSCRIPTIONAL REPRESSOR YCNK"/>
    <property type="match status" value="1"/>
</dbReference>
<dbReference type="Pfam" id="PF05573">
    <property type="entry name" value="NosL"/>
    <property type="match status" value="1"/>
</dbReference>